<sequence length="574" mass="61179">MNSAHVEFYTSQLADGQSVSQEAFYDDRELYGALLEVKAEAAEEVAYQRAADSEEALLALEKVKAWSETSPHGISNFAKLLKAQADSASVQEAGLTRLGALASGTAGGYGTAAPAGGLAPATLLPIIFAAMARFEQDPQVQRQGCSALRALALQSPAPVLDAGGAKKIAEVMKRHIRNAEVCRTAAVSFAAIVNKCQNGPVEMSQLRNAGAAPVLVDILSYHSNDLQLTRCTSAGLFNGESLVVPVTVPKVFVPQCGHAIHTLCLGRQIFPDDEASARGDCRRCGMPYAWTGIDVDPIVNAFCLMFGPYVDQRSQDMCDEGKLSAEAITRISEVCVNFSLELGGLVSATNAWLLLCRRHTFAEPEIVKIVGDEVMRLLTLPEDARGGQLELPTLVPVLPGEVAGGPDLEPLEPPEFALPMPASPTDEELRMSSDLRQKRLRFACCVLISLTSFEAMAPMKAMKATGAAKSMKVMKMKAVRAMPKSGIAAQVAESTGLKKGDVTQVLTSLADIGATEVKKTGKFVLPGLVMIKTRTKPATKAGTKMMFGKEVTVKAQPAKTVVKAMPVKAVKDQF</sequence>
<dbReference type="InterPro" id="IPR011989">
    <property type="entry name" value="ARM-like"/>
</dbReference>
<dbReference type="InterPro" id="IPR010992">
    <property type="entry name" value="IHF-like_DNA-bd_dom_sf"/>
</dbReference>
<keyword evidence="2" id="KW-1185">Reference proteome</keyword>
<dbReference type="Proteomes" id="UP000604046">
    <property type="component" value="Unassembled WGS sequence"/>
</dbReference>
<dbReference type="GO" id="GO:0030527">
    <property type="term" value="F:structural constituent of chromatin"/>
    <property type="evidence" value="ECO:0007669"/>
    <property type="project" value="InterPro"/>
</dbReference>
<dbReference type="Pfam" id="PF00216">
    <property type="entry name" value="Bac_DNA_binding"/>
    <property type="match status" value="1"/>
</dbReference>
<accession>A0A812MXQ2</accession>
<dbReference type="SUPFAM" id="SSF48371">
    <property type="entry name" value="ARM repeat"/>
    <property type="match status" value="1"/>
</dbReference>
<reference evidence="1" key="1">
    <citation type="submission" date="2021-02" db="EMBL/GenBank/DDBJ databases">
        <authorList>
            <person name="Dougan E. K."/>
            <person name="Rhodes N."/>
            <person name="Thang M."/>
            <person name="Chan C."/>
        </authorList>
    </citation>
    <scope>NUCLEOTIDE SEQUENCE</scope>
</reference>
<organism evidence="1 2">
    <name type="scientific">Symbiodinium natans</name>
    <dbReference type="NCBI Taxonomy" id="878477"/>
    <lineage>
        <taxon>Eukaryota</taxon>
        <taxon>Sar</taxon>
        <taxon>Alveolata</taxon>
        <taxon>Dinophyceae</taxon>
        <taxon>Suessiales</taxon>
        <taxon>Symbiodiniaceae</taxon>
        <taxon>Symbiodinium</taxon>
    </lineage>
</organism>
<dbReference type="SUPFAM" id="SSF47729">
    <property type="entry name" value="IHF-like DNA-binding proteins"/>
    <property type="match status" value="1"/>
</dbReference>
<dbReference type="GO" id="GO:0003677">
    <property type="term" value="F:DNA binding"/>
    <property type="evidence" value="ECO:0007669"/>
    <property type="project" value="InterPro"/>
</dbReference>
<dbReference type="OrthoDB" id="470822at2759"/>
<name>A0A812MXQ2_9DINO</name>
<dbReference type="EMBL" id="CAJNDS010001891">
    <property type="protein sequence ID" value="CAE7287983.1"/>
    <property type="molecule type" value="Genomic_DNA"/>
</dbReference>
<dbReference type="InterPro" id="IPR016024">
    <property type="entry name" value="ARM-type_fold"/>
</dbReference>
<dbReference type="InterPro" id="IPR000119">
    <property type="entry name" value="Hist_DNA-bd"/>
</dbReference>
<dbReference type="Gene3D" id="4.10.520.10">
    <property type="entry name" value="IHF-like DNA-binding proteins"/>
    <property type="match status" value="1"/>
</dbReference>
<protein>
    <submittedName>
        <fullName evidence="1">HCc2 protein</fullName>
    </submittedName>
</protein>
<proteinExistence type="predicted"/>
<dbReference type="AlphaFoldDB" id="A0A812MXQ2"/>
<evidence type="ECO:0000313" key="1">
    <source>
        <dbReference type="EMBL" id="CAE7287983.1"/>
    </source>
</evidence>
<comment type="caution">
    <text evidence="1">The sequence shown here is derived from an EMBL/GenBank/DDBJ whole genome shotgun (WGS) entry which is preliminary data.</text>
</comment>
<gene>
    <name evidence="1" type="primary">HCc2</name>
    <name evidence="1" type="ORF">SNAT2548_LOCUS15219</name>
</gene>
<dbReference type="CDD" id="cd13834">
    <property type="entry name" value="HU_like"/>
    <property type="match status" value="1"/>
</dbReference>
<evidence type="ECO:0000313" key="2">
    <source>
        <dbReference type="Proteomes" id="UP000604046"/>
    </source>
</evidence>
<dbReference type="Gene3D" id="1.25.10.10">
    <property type="entry name" value="Leucine-rich Repeat Variant"/>
    <property type="match status" value="1"/>
</dbReference>